<evidence type="ECO:0000256" key="2">
    <source>
        <dbReference type="ARBA" id="ARBA00023015"/>
    </source>
</evidence>
<evidence type="ECO:0000313" key="6">
    <source>
        <dbReference type="EMBL" id="EHJ51734.1"/>
    </source>
</evidence>
<dbReference type="SUPFAM" id="SSF46785">
    <property type="entry name" value="Winged helix' DNA-binding domain"/>
    <property type="match status" value="1"/>
</dbReference>
<keyword evidence="4" id="KW-0804">Transcription</keyword>
<dbReference type="GO" id="GO:0005829">
    <property type="term" value="C:cytosol"/>
    <property type="evidence" value="ECO:0007669"/>
    <property type="project" value="TreeGrafter"/>
</dbReference>
<feature type="domain" description="HTH lysR-type" evidence="5">
    <location>
        <begin position="1"/>
        <end position="58"/>
    </location>
</feature>
<dbReference type="SUPFAM" id="SSF53850">
    <property type="entry name" value="Periplasmic binding protein-like II"/>
    <property type="match status" value="1"/>
</dbReference>
<dbReference type="Pfam" id="PF03466">
    <property type="entry name" value="LysR_substrate"/>
    <property type="match status" value="1"/>
</dbReference>
<evidence type="ECO:0000313" key="7">
    <source>
        <dbReference type="Proteomes" id="UP000003573"/>
    </source>
</evidence>
<dbReference type="Gene3D" id="3.40.190.290">
    <property type="match status" value="1"/>
</dbReference>
<dbReference type="Pfam" id="PF00126">
    <property type="entry name" value="HTH_1"/>
    <property type="match status" value="1"/>
</dbReference>
<name>G5JUP2_9STRE</name>
<evidence type="ECO:0000259" key="5">
    <source>
        <dbReference type="PROSITE" id="PS50931"/>
    </source>
</evidence>
<keyword evidence="3" id="KW-0238">DNA-binding</keyword>
<dbReference type="PANTHER" id="PTHR30419:SF8">
    <property type="entry name" value="NITROGEN ASSIMILATION TRANSCRIPTIONAL ACTIVATOR-RELATED"/>
    <property type="match status" value="1"/>
</dbReference>
<dbReference type="EMBL" id="AEUW02000001">
    <property type="protein sequence ID" value="EHJ51734.1"/>
    <property type="molecule type" value="Genomic_DNA"/>
</dbReference>
<proteinExistence type="inferred from homology"/>
<dbReference type="InterPro" id="IPR036390">
    <property type="entry name" value="WH_DNA-bd_sf"/>
</dbReference>
<dbReference type="InterPro" id="IPR050950">
    <property type="entry name" value="HTH-type_LysR_regulators"/>
</dbReference>
<evidence type="ECO:0000256" key="3">
    <source>
        <dbReference type="ARBA" id="ARBA00023125"/>
    </source>
</evidence>
<dbReference type="InterPro" id="IPR005119">
    <property type="entry name" value="LysR_subst-bd"/>
</dbReference>
<dbReference type="InterPro" id="IPR036388">
    <property type="entry name" value="WH-like_DNA-bd_sf"/>
</dbReference>
<dbReference type="PRINTS" id="PR00039">
    <property type="entry name" value="HTHLYSR"/>
</dbReference>
<keyword evidence="7" id="KW-1185">Reference proteome</keyword>
<dbReference type="CDD" id="cd05466">
    <property type="entry name" value="PBP2_LTTR_substrate"/>
    <property type="match status" value="1"/>
</dbReference>
<comment type="similarity">
    <text evidence="1">Belongs to the LysR transcriptional regulatory family.</text>
</comment>
<protein>
    <submittedName>
        <fullName evidence="6">LysR substrate binding domain protein</fullName>
    </submittedName>
</protein>
<dbReference type="eggNOG" id="COG0583">
    <property type="taxonomic scope" value="Bacteria"/>
</dbReference>
<evidence type="ECO:0000256" key="4">
    <source>
        <dbReference type="ARBA" id="ARBA00023163"/>
    </source>
</evidence>
<dbReference type="OrthoDB" id="119203at2"/>
<dbReference type="PROSITE" id="PS50931">
    <property type="entry name" value="HTH_LYSR"/>
    <property type="match status" value="1"/>
</dbReference>
<dbReference type="AlphaFoldDB" id="G5JUP2"/>
<reference evidence="6 7" key="1">
    <citation type="journal article" date="2014" name="Int. J. Syst. Evol. Microbiol.">
        <title>Phylogenomics and the dynamic genome evolution of the genus Streptococcus.</title>
        <authorList>
            <consortium name="The Broad Institute Genome Sequencing Platform"/>
            <person name="Richards V.P."/>
            <person name="Palmer S.R."/>
            <person name="Pavinski Bitar P.D."/>
            <person name="Qin X."/>
            <person name="Weinstock G.M."/>
            <person name="Highlander S.K."/>
            <person name="Town C.D."/>
            <person name="Burne R.A."/>
            <person name="Stanhope M.J."/>
        </authorList>
    </citation>
    <scope>NUCLEOTIDE SEQUENCE [LARGE SCALE GENOMIC DNA]</scope>
    <source>
        <strain evidence="6 7">NCTC 11558</strain>
    </source>
</reference>
<dbReference type="GO" id="GO:0003677">
    <property type="term" value="F:DNA binding"/>
    <property type="evidence" value="ECO:0007669"/>
    <property type="project" value="UniProtKB-KW"/>
</dbReference>
<dbReference type="STRING" id="764298.STRMA_1032"/>
<sequence>MNNKQIDYVIETAKTMNLSRAAENLFISQPSLSYQIKVLEEEVGFLIFDRIGKSIRLTPAGQQLVTSLQGIQLDLKTAIEQAQNLGSQYQDSITIAIPNWTALYLLPQAIKAFEKIHPQVQIVPQILPNQQGIASFLRQETDLILLPDYEADKLQHIQCDPLFTSQIYLLCLPEDPLAQKERVTAQDLAHRTLLVNGGSSKRLQQVQQRVISQVPIQQLNSPNHDFTLIQVASQKAICLSPGIYQDRNSAFSWLPFDCQENFPFSLCRHEQDERPAIKDFIKTLQEVYEETDLSL</sequence>
<dbReference type="InterPro" id="IPR000847">
    <property type="entry name" value="LysR_HTH_N"/>
</dbReference>
<gene>
    <name evidence="6" type="ORF">STRMA_1032</name>
</gene>
<comment type="caution">
    <text evidence="6">The sequence shown here is derived from an EMBL/GenBank/DDBJ whole genome shotgun (WGS) entry which is preliminary data.</text>
</comment>
<evidence type="ECO:0000256" key="1">
    <source>
        <dbReference type="ARBA" id="ARBA00009437"/>
    </source>
</evidence>
<dbReference type="Proteomes" id="UP000003573">
    <property type="component" value="Unassembled WGS sequence"/>
</dbReference>
<dbReference type="GO" id="GO:0003700">
    <property type="term" value="F:DNA-binding transcription factor activity"/>
    <property type="evidence" value="ECO:0007669"/>
    <property type="project" value="InterPro"/>
</dbReference>
<dbReference type="Gene3D" id="1.10.10.10">
    <property type="entry name" value="Winged helix-like DNA-binding domain superfamily/Winged helix DNA-binding domain"/>
    <property type="match status" value="1"/>
</dbReference>
<dbReference type="RefSeq" id="WP_003078882.1">
    <property type="nucleotide sequence ID" value="NZ_AEUW02000001.1"/>
</dbReference>
<organism evidence="6 7">
    <name type="scientific">Streptococcus macacae NCTC 11558</name>
    <dbReference type="NCBI Taxonomy" id="764298"/>
    <lineage>
        <taxon>Bacteria</taxon>
        <taxon>Bacillati</taxon>
        <taxon>Bacillota</taxon>
        <taxon>Bacilli</taxon>
        <taxon>Lactobacillales</taxon>
        <taxon>Streptococcaceae</taxon>
        <taxon>Streptococcus</taxon>
    </lineage>
</organism>
<accession>G5JUP2</accession>
<keyword evidence="2" id="KW-0805">Transcription regulation</keyword>
<dbReference type="PANTHER" id="PTHR30419">
    <property type="entry name" value="HTH-TYPE TRANSCRIPTIONAL REGULATOR YBHD"/>
    <property type="match status" value="1"/>
</dbReference>